<dbReference type="GO" id="GO:0016020">
    <property type="term" value="C:membrane"/>
    <property type="evidence" value="ECO:0007669"/>
    <property type="project" value="TreeGrafter"/>
</dbReference>
<dbReference type="Proteomes" id="UP000257144">
    <property type="component" value="Unassembled WGS sequence"/>
</dbReference>
<dbReference type="InterPro" id="IPR050266">
    <property type="entry name" value="AB_hydrolase_sf"/>
</dbReference>
<reference evidence="2 3" key="1">
    <citation type="submission" date="2018-07" db="EMBL/GenBank/DDBJ databases">
        <title>Bacillus sp. YLB-04 draft genome sequence.</title>
        <authorList>
            <person name="Yu L."/>
            <person name="Tang X."/>
        </authorList>
    </citation>
    <scope>NUCLEOTIDE SEQUENCE [LARGE SCALE GENOMIC DNA]</scope>
    <source>
        <strain evidence="2 3">YLB-04</strain>
    </source>
</reference>
<dbReference type="SUPFAM" id="SSF53474">
    <property type="entry name" value="alpha/beta-Hydrolases"/>
    <property type="match status" value="1"/>
</dbReference>
<dbReference type="PANTHER" id="PTHR43798:SF33">
    <property type="entry name" value="HYDROLASE, PUTATIVE (AFU_ORTHOLOGUE AFUA_2G14860)-RELATED"/>
    <property type="match status" value="1"/>
</dbReference>
<evidence type="ECO:0000259" key="1">
    <source>
        <dbReference type="Pfam" id="PF00561"/>
    </source>
</evidence>
<dbReference type="Gene3D" id="3.40.50.1820">
    <property type="entry name" value="alpha/beta hydrolase"/>
    <property type="match status" value="1"/>
</dbReference>
<sequence>MIIPTILRNTLGIIGFPFTIWNLAMDRKNRVEPPGQIIKTRYSDIHAIVTGGGPITVILEAGYTSVSIDWCYVQPEISKIARVISFDRGNYGWSRTRRKTMTSLDSVEEIREVLDHHKIKPPYILVGHSYGGLSMRLFASMYPNEVAGLVLEDAVHESQYMLTPENTKRITKFRRLVTTGYVTSLVGIPRALKQKIGRKFLEKKYDQSLNYIGYTLGAYQSAYREYLDSEQSAQQLINAAPLRENLPVIVISAKKQPDSWKRDQLLLANLTENTEHIEADTGHSVHLENPAIVIESIKKLINNRP</sequence>
<gene>
    <name evidence="2" type="ORF">DRW41_08795</name>
</gene>
<protein>
    <submittedName>
        <fullName evidence="2">Alpha/beta hydrolase</fullName>
    </submittedName>
</protein>
<keyword evidence="2" id="KW-0378">Hydrolase</keyword>
<dbReference type="GO" id="GO:0016787">
    <property type="term" value="F:hydrolase activity"/>
    <property type="evidence" value="ECO:0007669"/>
    <property type="project" value="UniProtKB-KW"/>
</dbReference>
<organism evidence="2 3">
    <name type="scientific">Neobacillus piezotolerans</name>
    <dbReference type="NCBI Taxonomy" id="2259171"/>
    <lineage>
        <taxon>Bacteria</taxon>
        <taxon>Bacillati</taxon>
        <taxon>Bacillota</taxon>
        <taxon>Bacilli</taxon>
        <taxon>Bacillales</taxon>
        <taxon>Bacillaceae</taxon>
        <taxon>Neobacillus</taxon>
    </lineage>
</organism>
<comment type="caution">
    <text evidence="2">The sequence shown here is derived from an EMBL/GenBank/DDBJ whole genome shotgun (WGS) entry which is preliminary data.</text>
</comment>
<dbReference type="PANTHER" id="PTHR43798">
    <property type="entry name" value="MONOACYLGLYCEROL LIPASE"/>
    <property type="match status" value="1"/>
</dbReference>
<dbReference type="AlphaFoldDB" id="A0A3D8GUK4"/>
<dbReference type="InterPro" id="IPR029058">
    <property type="entry name" value="AB_hydrolase_fold"/>
</dbReference>
<evidence type="ECO:0000313" key="2">
    <source>
        <dbReference type="EMBL" id="RDU37899.1"/>
    </source>
</evidence>
<dbReference type="InterPro" id="IPR000073">
    <property type="entry name" value="AB_hydrolase_1"/>
</dbReference>
<proteinExistence type="predicted"/>
<feature type="domain" description="AB hydrolase-1" evidence="1">
    <location>
        <begin position="57"/>
        <end position="290"/>
    </location>
</feature>
<accession>A0A3D8GUK4</accession>
<evidence type="ECO:0000313" key="3">
    <source>
        <dbReference type="Proteomes" id="UP000257144"/>
    </source>
</evidence>
<dbReference type="EMBL" id="QNQT01000002">
    <property type="protein sequence ID" value="RDU37899.1"/>
    <property type="molecule type" value="Genomic_DNA"/>
</dbReference>
<keyword evidence="3" id="KW-1185">Reference proteome</keyword>
<dbReference type="Pfam" id="PF00561">
    <property type="entry name" value="Abhydrolase_1"/>
    <property type="match status" value="1"/>
</dbReference>
<name>A0A3D8GUK4_9BACI</name>